<evidence type="ECO:0000313" key="2">
    <source>
        <dbReference type="Proteomes" id="UP001305606"/>
    </source>
</evidence>
<proteinExistence type="predicted"/>
<gene>
    <name evidence="1" type="ORF">PS467_32240</name>
</gene>
<dbReference type="EMBL" id="CP117522">
    <property type="protein sequence ID" value="WNE99669.1"/>
    <property type="molecule type" value="Genomic_DNA"/>
</dbReference>
<keyword evidence="2" id="KW-1185">Reference proteome</keyword>
<organism evidence="1 2">
    <name type="scientific">Streptomyces luomodiensis</name>
    <dbReference type="NCBI Taxonomy" id="3026192"/>
    <lineage>
        <taxon>Bacteria</taxon>
        <taxon>Bacillati</taxon>
        <taxon>Actinomycetota</taxon>
        <taxon>Actinomycetes</taxon>
        <taxon>Kitasatosporales</taxon>
        <taxon>Streptomycetaceae</taxon>
        <taxon>Streptomyces</taxon>
    </lineage>
</organism>
<reference evidence="1 2" key="1">
    <citation type="submission" date="2023-02" db="EMBL/GenBank/DDBJ databases">
        <title>Streptomyces sp. SCA4-21 with antifungal activity against Fusarium oxysporum f. sp. cubense, Streptomyces sp. SCA2-17 with antifungal activity against Fusarium oxysporum f. sp. cubense.</title>
        <authorList>
            <person name="Qi D."/>
        </authorList>
    </citation>
    <scope>NUCLEOTIDE SEQUENCE [LARGE SCALE GENOMIC DNA]</scope>
    <source>
        <strain evidence="1 2">SCA4-21</strain>
    </source>
</reference>
<protein>
    <submittedName>
        <fullName evidence="1">Uncharacterized protein</fullName>
    </submittedName>
</protein>
<dbReference type="RefSeq" id="WP_311038159.1">
    <property type="nucleotide sequence ID" value="NZ_CP117522.1"/>
</dbReference>
<name>A0ABY9VCI1_9ACTN</name>
<accession>A0ABY9VCI1</accession>
<sequence length="108" mass="11914">MSNHVDRAPAGRRWISLGLLFGGHSCHIPGPLSAFRPGQETPLNWDPAAQLDSALWEVRHAGFDPDEDYPRTTDRPWRLVCTGCGTPRRLSLTAIRGGRRCCGPEPTP</sequence>
<evidence type="ECO:0000313" key="1">
    <source>
        <dbReference type="EMBL" id="WNE99669.1"/>
    </source>
</evidence>
<dbReference type="Proteomes" id="UP001305606">
    <property type="component" value="Chromosome"/>
</dbReference>